<dbReference type="Proteomes" id="UP000044071">
    <property type="component" value="Unassembled WGS sequence"/>
</dbReference>
<dbReference type="Pfam" id="PF09722">
    <property type="entry name" value="Xre_MbcA_ParS_C"/>
    <property type="match status" value="1"/>
</dbReference>
<reference evidence="3 4" key="1">
    <citation type="submission" date="2014-06" db="EMBL/GenBank/DDBJ databases">
        <authorList>
            <person name="Urmite Genomes Urmite Genomes"/>
        </authorList>
    </citation>
    <scope>NUCLEOTIDE SEQUENCE [LARGE SCALE GENOMIC DNA]</scope>
</reference>
<dbReference type="EMBL" id="CCSB01000002">
    <property type="protein sequence ID" value="CDZ77291.1"/>
    <property type="molecule type" value="Genomic_DNA"/>
</dbReference>
<dbReference type="OrthoDB" id="565125at2"/>
<feature type="domain" description="Antitoxin Xre-like helix-turn-helix" evidence="2">
    <location>
        <begin position="11"/>
        <end position="69"/>
    </location>
</feature>
<protein>
    <submittedName>
        <fullName evidence="3">Uncharacterized protein</fullName>
    </submittedName>
</protein>
<dbReference type="STRING" id="1034943.BN59_01574"/>
<dbReference type="eggNOG" id="COG5642">
    <property type="taxonomic scope" value="Bacteria"/>
</dbReference>
<keyword evidence="4" id="KW-1185">Reference proteome</keyword>
<gene>
    <name evidence="3" type="ORF">BN59_01574</name>
</gene>
<evidence type="ECO:0000259" key="1">
    <source>
        <dbReference type="Pfam" id="PF09722"/>
    </source>
</evidence>
<proteinExistence type="predicted"/>
<evidence type="ECO:0000313" key="3">
    <source>
        <dbReference type="EMBL" id="CDZ77291.1"/>
    </source>
</evidence>
<dbReference type="AlphaFoldDB" id="A0A078KWB6"/>
<dbReference type="RefSeq" id="WP_043873858.1">
    <property type="nucleotide sequence ID" value="NZ_CCVW01000002.1"/>
</dbReference>
<name>A0A078KWB6_9GAMM</name>
<sequence length="124" mass="13906">MKSSLKIDHQKELVLTKAILKLADFYGLTGKDLHSIIGVSESTVTRLNQGKAWISPATKEGEIALLLLRVYRGLNSLIGNNHEKAKLWLNSDNKYFKQKPIDQLKTVTGLVEVVNYIDAMRGKL</sequence>
<feature type="domain" description="Antitoxin Xre/MbcA/ParS-like toxin-binding" evidence="1">
    <location>
        <begin position="77"/>
        <end position="122"/>
    </location>
</feature>
<dbReference type="Pfam" id="PF20432">
    <property type="entry name" value="Xre-like-HTH"/>
    <property type="match status" value="1"/>
</dbReference>
<evidence type="ECO:0000313" key="4">
    <source>
        <dbReference type="Proteomes" id="UP000044071"/>
    </source>
</evidence>
<accession>A0A078KWB6</accession>
<dbReference type="GO" id="GO:0003677">
    <property type="term" value="F:DNA binding"/>
    <property type="evidence" value="ECO:0007669"/>
    <property type="project" value="InterPro"/>
</dbReference>
<dbReference type="InterPro" id="IPR024467">
    <property type="entry name" value="Xre/MbcA/ParS-like_toxin-bd"/>
</dbReference>
<organism evidence="3 4">
    <name type="scientific">Legionella massiliensis</name>
    <dbReference type="NCBI Taxonomy" id="1034943"/>
    <lineage>
        <taxon>Bacteria</taxon>
        <taxon>Pseudomonadati</taxon>
        <taxon>Pseudomonadota</taxon>
        <taxon>Gammaproteobacteria</taxon>
        <taxon>Legionellales</taxon>
        <taxon>Legionellaceae</taxon>
        <taxon>Legionella</taxon>
    </lineage>
</organism>
<evidence type="ECO:0000259" key="2">
    <source>
        <dbReference type="Pfam" id="PF20432"/>
    </source>
</evidence>
<dbReference type="InterPro" id="IPR046847">
    <property type="entry name" value="Xre-like_HTH"/>
</dbReference>